<feature type="compositionally biased region" description="Low complexity" evidence="1">
    <location>
        <begin position="391"/>
        <end position="416"/>
    </location>
</feature>
<accession>A0A182Q972</accession>
<dbReference type="AlphaFoldDB" id="A0A182Q972"/>
<evidence type="ECO:0000313" key="3">
    <source>
        <dbReference type="EnsemblMetazoa" id="AFAF005550-PA"/>
    </source>
</evidence>
<organism evidence="3 4">
    <name type="scientific">Anopheles farauti</name>
    <dbReference type="NCBI Taxonomy" id="69004"/>
    <lineage>
        <taxon>Eukaryota</taxon>
        <taxon>Metazoa</taxon>
        <taxon>Ecdysozoa</taxon>
        <taxon>Arthropoda</taxon>
        <taxon>Hexapoda</taxon>
        <taxon>Insecta</taxon>
        <taxon>Pterygota</taxon>
        <taxon>Neoptera</taxon>
        <taxon>Endopterygota</taxon>
        <taxon>Diptera</taxon>
        <taxon>Nematocera</taxon>
        <taxon>Culicoidea</taxon>
        <taxon>Culicidae</taxon>
        <taxon>Anophelinae</taxon>
        <taxon>Anopheles</taxon>
    </lineage>
</organism>
<name>A0A182Q972_9DIPT</name>
<keyword evidence="2" id="KW-0812">Transmembrane</keyword>
<sequence length="644" mass="69554">MLQTFSVINNSLVCDTLEQPRSIHTRKTRCLFLAFIVDGRCEGGWATGTGIDEGHDRLQLPLQLQLRVPLEVGPKLLHLAAGRVQLEENFVRFAARGNRTVQHPGQLAQQRHPPAPDEARRSGGGGCGGGGRRFALLLAVLRCRPGGLFQRLVPLGQLLHLGDQREHREQQELAPGHERQQLVRVEQRLEQGQQIGRLGVLHVQLQLGEQRAELILRVLPVALRERHERTEHRTPHRPAGRVLGERFLDARQQQLALAHGQQPQDALTVHTGQDAFEQILDRVLFHLRHRCCWRWGKLRRSATAHIVLLVRTATATPAGLKLLLCQQPLLGALFLHLLLGLDRQLVRHVLQTQHQPVQILHVQQNLTRAALIVHGIGTTGNDACRGGSGTSTGRRSSRCCPTTRSGRTGRSNPSTCTTTTTTLDHHVLVDDFARRNHTTALQLAERVLELDQLVAARHLLDAVLGGILRIATLPATDPVPVLLLLLLVLLLLLLAERMVERVVLLSGNGNGPPAFGGGMFVGGKSGGGPPPPPPTPPGAPGAPIKPGDPGKPIGIGSGRCISGPEGGPGWPGCIGGGGWPAPEGCGKPGGGRGSGVMPRRICSCCCLIMFCSISSNEQIRRPVFGSAGNRPPNGGPPKRSGKRR</sequence>
<evidence type="ECO:0000256" key="2">
    <source>
        <dbReference type="SAM" id="Phobius"/>
    </source>
</evidence>
<evidence type="ECO:0000313" key="4">
    <source>
        <dbReference type="Proteomes" id="UP000075886"/>
    </source>
</evidence>
<feature type="region of interest" description="Disordered" evidence="1">
    <location>
        <begin position="516"/>
        <end position="561"/>
    </location>
</feature>
<protein>
    <submittedName>
        <fullName evidence="3">Uncharacterized protein</fullName>
    </submittedName>
</protein>
<keyword evidence="4" id="KW-1185">Reference proteome</keyword>
<keyword evidence="2" id="KW-1133">Transmembrane helix</keyword>
<feature type="transmembrane region" description="Helical" evidence="2">
    <location>
        <begin position="478"/>
        <end position="495"/>
    </location>
</feature>
<reference evidence="3" key="2">
    <citation type="submission" date="2020-05" db="UniProtKB">
        <authorList>
            <consortium name="EnsemblMetazoa"/>
        </authorList>
    </citation>
    <scope>IDENTIFICATION</scope>
    <source>
        <strain evidence="3">FAR1</strain>
    </source>
</reference>
<dbReference type="EnsemblMetazoa" id="AFAF005550-RA">
    <property type="protein sequence ID" value="AFAF005550-PA"/>
    <property type="gene ID" value="AFAF005550"/>
</dbReference>
<dbReference type="EMBL" id="AXCN02000382">
    <property type="status" value="NOT_ANNOTATED_CDS"/>
    <property type="molecule type" value="Genomic_DNA"/>
</dbReference>
<proteinExistence type="predicted"/>
<feature type="region of interest" description="Disordered" evidence="1">
    <location>
        <begin position="101"/>
        <end position="126"/>
    </location>
</feature>
<feature type="region of interest" description="Disordered" evidence="1">
    <location>
        <begin position="384"/>
        <end position="416"/>
    </location>
</feature>
<feature type="compositionally biased region" description="Gly residues" evidence="1">
    <location>
        <begin position="516"/>
        <end position="527"/>
    </location>
</feature>
<feature type="compositionally biased region" description="Low complexity" evidence="1">
    <location>
        <begin position="628"/>
        <end position="638"/>
    </location>
</feature>
<reference evidence="4" key="1">
    <citation type="submission" date="2014-01" db="EMBL/GenBank/DDBJ databases">
        <title>The Genome Sequence of Anopheles farauti FAR1 (V2).</title>
        <authorList>
            <consortium name="The Broad Institute Genomics Platform"/>
            <person name="Neafsey D.E."/>
            <person name="Besansky N."/>
            <person name="Howell P."/>
            <person name="Walton C."/>
            <person name="Young S.K."/>
            <person name="Zeng Q."/>
            <person name="Gargeya S."/>
            <person name="Fitzgerald M."/>
            <person name="Haas B."/>
            <person name="Abouelleil A."/>
            <person name="Allen A.W."/>
            <person name="Alvarado L."/>
            <person name="Arachchi H.M."/>
            <person name="Berlin A.M."/>
            <person name="Chapman S.B."/>
            <person name="Gainer-Dewar J."/>
            <person name="Goldberg J."/>
            <person name="Griggs A."/>
            <person name="Gujja S."/>
            <person name="Hansen M."/>
            <person name="Howarth C."/>
            <person name="Imamovic A."/>
            <person name="Ireland A."/>
            <person name="Larimer J."/>
            <person name="McCowan C."/>
            <person name="Murphy C."/>
            <person name="Pearson M."/>
            <person name="Poon T.W."/>
            <person name="Priest M."/>
            <person name="Roberts A."/>
            <person name="Saif S."/>
            <person name="Shea T."/>
            <person name="Sisk P."/>
            <person name="Sykes S."/>
            <person name="Wortman J."/>
            <person name="Nusbaum C."/>
            <person name="Birren B."/>
        </authorList>
    </citation>
    <scope>NUCLEOTIDE SEQUENCE [LARGE SCALE GENOMIC DNA]</scope>
    <source>
        <strain evidence="4">FAR1</strain>
    </source>
</reference>
<feature type="compositionally biased region" description="Pro residues" evidence="1">
    <location>
        <begin position="528"/>
        <end position="540"/>
    </location>
</feature>
<keyword evidence="2" id="KW-0472">Membrane</keyword>
<feature type="compositionally biased region" description="Low complexity" evidence="1">
    <location>
        <begin position="541"/>
        <end position="554"/>
    </location>
</feature>
<dbReference type="Proteomes" id="UP000075886">
    <property type="component" value="Unassembled WGS sequence"/>
</dbReference>
<feature type="region of interest" description="Disordered" evidence="1">
    <location>
        <begin position="622"/>
        <end position="644"/>
    </location>
</feature>
<evidence type="ECO:0000256" key="1">
    <source>
        <dbReference type="SAM" id="MobiDB-lite"/>
    </source>
</evidence>
<dbReference type="VEuPathDB" id="VectorBase:AFAF005550"/>